<gene>
    <name evidence="2" type="ORF">ENS64_06915</name>
</gene>
<sequence length="160" mass="17189">MSYAFYVAAALNWGVAVALLGVGLDYLTSNTLKPHHHQMLDVPWEQLTDKTRLLMLTLMKGTGLVAVVTAVAMALLLVEPFRRQENWSRYALLIVAGTTLVPTLVGTFQVRAKAGPHAPWWPHVVMLCALGLAFGLTSDFQGPQARGESLPAQGAGGSPP</sequence>
<protein>
    <submittedName>
        <fullName evidence="2">Uncharacterized protein</fullName>
    </submittedName>
</protein>
<keyword evidence="1" id="KW-1133">Transmembrane helix</keyword>
<keyword evidence="1" id="KW-0472">Membrane</keyword>
<dbReference type="EMBL" id="DSVQ01000012">
    <property type="protein sequence ID" value="HGT38980.1"/>
    <property type="molecule type" value="Genomic_DNA"/>
</dbReference>
<reference evidence="2" key="1">
    <citation type="journal article" date="2020" name="mSystems">
        <title>Genome- and Community-Level Interaction Insights into Carbon Utilization and Element Cycling Functions of Hydrothermarchaeota in Hydrothermal Sediment.</title>
        <authorList>
            <person name="Zhou Z."/>
            <person name="Liu Y."/>
            <person name="Xu W."/>
            <person name="Pan J."/>
            <person name="Luo Z.H."/>
            <person name="Li M."/>
        </authorList>
    </citation>
    <scope>NUCLEOTIDE SEQUENCE [LARGE SCALE GENOMIC DNA]</scope>
    <source>
        <strain evidence="2">SpSt-508</strain>
    </source>
</reference>
<evidence type="ECO:0000313" key="2">
    <source>
        <dbReference type="EMBL" id="HGT38980.1"/>
    </source>
</evidence>
<evidence type="ECO:0000256" key="1">
    <source>
        <dbReference type="SAM" id="Phobius"/>
    </source>
</evidence>
<dbReference type="AlphaFoldDB" id="A0A7C4QN10"/>
<feature type="transmembrane region" description="Helical" evidence="1">
    <location>
        <begin position="53"/>
        <end position="78"/>
    </location>
</feature>
<accession>A0A7C4QN10</accession>
<feature type="transmembrane region" description="Helical" evidence="1">
    <location>
        <begin position="90"/>
        <end position="108"/>
    </location>
</feature>
<feature type="transmembrane region" description="Helical" evidence="1">
    <location>
        <begin position="120"/>
        <end position="137"/>
    </location>
</feature>
<organism evidence="2">
    <name type="scientific">Schlesneria paludicola</name>
    <dbReference type="NCBI Taxonomy" id="360056"/>
    <lineage>
        <taxon>Bacteria</taxon>
        <taxon>Pseudomonadati</taxon>
        <taxon>Planctomycetota</taxon>
        <taxon>Planctomycetia</taxon>
        <taxon>Planctomycetales</taxon>
        <taxon>Planctomycetaceae</taxon>
        <taxon>Schlesneria</taxon>
    </lineage>
</organism>
<feature type="transmembrane region" description="Helical" evidence="1">
    <location>
        <begin position="5"/>
        <end position="24"/>
    </location>
</feature>
<comment type="caution">
    <text evidence="2">The sequence shown here is derived from an EMBL/GenBank/DDBJ whole genome shotgun (WGS) entry which is preliminary data.</text>
</comment>
<name>A0A7C4QN10_9PLAN</name>
<keyword evidence="1" id="KW-0812">Transmembrane</keyword>
<proteinExistence type="predicted"/>